<keyword evidence="1" id="KW-0175">Coiled coil</keyword>
<organism evidence="4 5">
    <name type="scientific">Compostibacter hankyongensis</name>
    <dbReference type="NCBI Taxonomy" id="1007089"/>
    <lineage>
        <taxon>Bacteria</taxon>
        <taxon>Pseudomonadati</taxon>
        <taxon>Bacteroidota</taxon>
        <taxon>Chitinophagia</taxon>
        <taxon>Chitinophagales</taxon>
        <taxon>Chitinophagaceae</taxon>
        <taxon>Compostibacter</taxon>
    </lineage>
</organism>
<dbReference type="InterPro" id="IPR010559">
    <property type="entry name" value="Sig_transdc_His_kin_internal"/>
</dbReference>
<feature type="transmembrane region" description="Helical" evidence="2">
    <location>
        <begin position="71"/>
        <end position="96"/>
    </location>
</feature>
<dbReference type="Proteomes" id="UP001501207">
    <property type="component" value="Unassembled WGS sequence"/>
</dbReference>
<feature type="coiled-coil region" evidence="1">
    <location>
        <begin position="143"/>
        <end position="177"/>
    </location>
</feature>
<evidence type="ECO:0000256" key="1">
    <source>
        <dbReference type="SAM" id="Coils"/>
    </source>
</evidence>
<dbReference type="PANTHER" id="PTHR34220">
    <property type="entry name" value="SENSOR HISTIDINE KINASE YPDA"/>
    <property type="match status" value="1"/>
</dbReference>
<dbReference type="RefSeq" id="WP_344979190.1">
    <property type="nucleotide sequence ID" value="NZ_BAABFN010000005.1"/>
</dbReference>
<evidence type="ECO:0000313" key="4">
    <source>
        <dbReference type="EMBL" id="GAA4312327.1"/>
    </source>
</evidence>
<feature type="transmembrane region" description="Helical" evidence="2">
    <location>
        <begin position="12"/>
        <end position="31"/>
    </location>
</feature>
<feature type="transmembrane region" description="Helical" evidence="2">
    <location>
        <begin position="37"/>
        <end position="59"/>
    </location>
</feature>
<comment type="caution">
    <text evidence="4">The sequence shown here is derived from an EMBL/GenBank/DDBJ whole genome shotgun (WGS) entry which is preliminary data.</text>
</comment>
<accession>A0ABP8FW89</accession>
<evidence type="ECO:0000259" key="3">
    <source>
        <dbReference type="Pfam" id="PF06580"/>
    </source>
</evidence>
<keyword evidence="5" id="KW-1185">Reference proteome</keyword>
<evidence type="ECO:0000256" key="2">
    <source>
        <dbReference type="SAM" id="Phobius"/>
    </source>
</evidence>
<gene>
    <name evidence="4" type="ORF">GCM10023143_21950</name>
</gene>
<reference evidence="5" key="1">
    <citation type="journal article" date="2019" name="Int. J. Syst. Evol. Microbiol.">
        <title>The Global Catalogue of Microorganisms (GCM) 10K type strain sequencing project: providing services to taxonomists for standard genome sequencing and annotation.</title>
        <authorList>
            <consortium name="The Broad Institute Genomics Platform"/>
            <consortium name="The Broad Institute Genome Sequencing Center for Infectious Disease"/>
            <person name="Wu L."/>
            <person name="Ma J."/>
        </authorList>
    </citation>
    <scope>NUCLEOTIDE SEQUENCE [LARGE SCALE GENOMIC DNA]</scope>
    <source>
        <strain evidence="5">JCM 17664</strain>
    </source>
</reference>
<evidence type="ECO:0000313" key="5">
    <source>
        <dbReference type="Proteomes" id="UP001501207"/>
    </source>
</evidence>
<keyword evidence="2" id="KW-1133">Transmembrane helix</keyword>
<name>A0ABP8FW89_9BACT</name>
<keyword evidence="2" id="KW-0472">Membrane</keyword>
<dbReference type="Pfam" id="PF06580">
    <property type="entry name" value="His_kinase"/>
    <property type="match status" value="1"/>
</dbReference>
<feature type="domain" description="Signal transduction histidine kinase internal region" evidence="3">
    <location>
        <begin position="170"/>
        <end position="247"/>
    </location>
</feature>
<dbReference type="EMBL" id="BAABFN010000005">
    <property type="protein sequence ID" value="GAA4312327.1"/>
    <property type="molecule type" value="Genomic_DNA"/>
</dbReference>
<dbReference type="PANTHER" id="PTHR34220:SF7">
    <property type="entry name" value="SENSOR HISTIDINE KINASE YPDA"/>
    <property type="match status" value="1"/>
</dbReference>
<keyword evidence="2" id="KW-0812">Transmembrane</keyword>
<proteinExistence type="predicted"/>
<protein>
    <recommendedName>
        <fullName evidence="3">Signal transduction histidine kinase internal region domain-containing protein</fullName>
    </recommendedName>
</protein>
<feature type="transmembrane region" description="Helical" evidence="2">
    <location>
        <begin position="116"/>
        <end position="133"/>
    </location>
</feature>
<sequence>MSHAALFRKPFLHVFGWLTFIIYEISISWYFGDNSSLLAFGAFYILNIFLFYFNAHVIFFRFLSDNSFFRWVTLVLLTVIELAVYTYISTCLNNVFKHLKGVAILTHMNPDVVVMSIWRGVYFLGLSIAYWGVSSRIRAIKAAQQAEISRLKTLQERETLEKENIQLQNAYLQARINPHFLLNTLNFIYNQVEEINPIAADNIVLLSEIMQYSLSGMGKDGKVPLTQEIDHIRKYIGLNQSRFDNRLHLSTEIIGYPHPDKRIPPLLLLTFVENLFKHGDLTDPGHPGIIQVDMNNGQLLLFTKNKKRRFPVKHRDHVGISNARTRLYNFYGESGAHICIDQTETEFTLNLKIIL</sequence>
<dbReference type="InterPro" id="IPR050640">
    <property type="entry name" value="Bact_2-comp_sensor_kinase"/>
</dbReference>